<feature type="domain" description="Protein kinase" evidence="1">
    <location>
        <begin position="12"/>
        <end position="316"/>
    </location>
</feature>
<dbReference type="PANTHER" id="PTHR34800">
    <property type="entry name" value="TETRAPYRROLE-BINDING PROTEIN, CHLOROPLASTIC"/>
    <property type="match status" value="1"/>
</dbReference>
<dbReference type="Gene3D" id="1.10.510.10">
    <property type="entry name" value="Transferase(Phosphotransferase) domain 1"/>
    <property type="match status" value="1"/>
</dbReference>
<dbReference type="PATRIC" id="fig|1666911.3.peg.5452"/>
<accession>A0A0N8KLR5</accession>
<dbReference type="InterPro" id="IPR011009">
    <property type="entry name" value="Kinase-like_dom_sf"/>
</dbReference>
<dbReference type="PROSITE" id="PS50011">
    <property type="entry name" value="PROTEIN_KINASE_DOM"/>
    <property type="match status" value="1"/>
</dbReference>
<keyword evidence="2" id="KW-0238">DNA-binding</keyword>
<dbReference type="SUPFAM" id="SSF140869">
    <property type="entry name" value="GUN4-like"/>
    <property type="match status" value="1"/>
</dbReference>
<comment type="caution">
    <text evidence="2">The sequence shown here is derived from an EMBL/GenBank/DDBJ whole genome shotgun (WGS) entry which is preliminary data.</text>
</comment>
<dbReference type="GO" id="GO:0046906">
    <property type="term" value="F:tetrapyrrole binding"/>
    <property type="evidence" value="ECO:0007669"/>
    <property type="project" value="TreeGrafter"/>
</dbReference>
<dbReference type="SMART" id="SM00220">
    <property type="entry name" value="S_TKc"/>
    <property type="match status" value="1"/>
</dbReference>
<dbReference type="Pfam" id="PF00069">
    <property type="entry name" value="Pkinase"/>
    <property type="match status" value="1"/>
</dbReference>
<dbReference type="SUPFAM" id="SSF56112">
    <property type="entry name" value="Protein kinase-like (PK-like)"/>
    <property type="match status" value="1"/>
</dbReference>
<evidence type="ECO:0000313" key="2">
    <source>
        <dbReference type="EMBL" id="KPQ31674.1"/>
    </source>
</evidence>
<dbReference type="GO" id="GO:0005524">
    <property type="term" value="F:ATP binding"/>
    <property type="evidence" value="ECO:0007669"/>
    <property type="project" value="InterPro"/>
</dbReference>
<proteinExistence type="predicted"/>
<dbReference type="GO" id="GO:0003677">
    <property type="term" value="F:DNA binding"/>
    <property type="evidence" value="ECO:0007669"/>
    <property type="project" value="UniProtKB-KW"/>
</dbReference>
<dbReference type="Gene3D" id="1.10.10.1770">
    <property type="entry name" value="Gun4-like"/>
    <property type="match status" value="1"/>
</dbReference>
<dbReference type="InterPro" id="IPR037215">
    <property type="entry name" value="GUN4-like_sf"/>
</dbReference>
<dbReference type="Pfam" id="PF05419">
    <property type="entry name" value="GUN4"/>
    <property type="match status" value="1"/>
</dbReference>
<dbReference type="GO" id="GO:0004672">
    <property type="term" value="F:protein kinase activity"/>
    <property type="evidence" value="ECO:0007669"/>
    <property type="project" value="InterPro"/>
</dbReference>
<gene>
    <name evidence="2" type="ORF">HLUCCA11_23240</name>
</gene>
<evidence type="ECO:0000313" key="3">
    <source>
        <dbReference type="Proteomes" id="UP000050465"/>
    </source>
</evidence>
<dbReference type="STRING" id="1666911.HLUCCA11_23240"/>
<dbReference type="PANTHER" id="PTHR34800:SF1">
    <property type="entry name" value="TETRAPYRROLE-BINDING PROTEIN, CHLOROPLASTIC"/>
    <property type="match status" value="1"/>
</dbReference>
<organism evidence="2 3">
    <name type="scientific">Phormidesmis priestleyi Ana</name>
    <dbReference type="NCBI Taxonomy" id="1666911"/>
    <lineage>
        <taxon>Bacteria</taxon>
        <taxon>Bacillati</taxon>
        <taxon>Cyanobacteriota</taxon>
        <taxon>Cyanophyceae</taxon>
        <taxon>Leptolyngbyales</taxon>
        <taxon>Leptolyngbyaceae</taxon>
        <taxon>Phormidesmis</taxon>
    </lineage>
</organism>
<keyword evidence="2" id="KW-0808">Transferase</keyword>
<sequence>MSKFFDSKGKVVEGVKRLASGGEGVVWETNTSIQGLKQVAKIYKHDSSQNANAIRERTDKLRLLIDYPPVDPNVGSGHVSFAWPQDFVFDARQRVVGFLMPAITEPRTLLSVCNPKRRKLKKLPIDWRYLHTVARNVASVVQALHENRPHGYVLGDIKLENILVNSQALPTIIDIDSFQAYDSSRRKTYNCLVGSPGFTPPELIGKDFKVTQQSSYHDNFRLGVVIYFLLFGEHPFKGAWKGNGDVPDQNKLVQRGIWPHSPLADNLLITTRFSMPLEVLHPQLKEAFLLCFNDGHRDPALRPTAKEWKSRLDVALQSLRQCSRVSSHWHNSLQPGQCYWCDRKAQLKSDIFPKFISLDRLAGYLLKKQWQQADWETKLLLLGAGNRLLDESVVAELEAYLAEIDRLWSDASGGRFGFSAQKQVFLKTGNLTDHYDWQTYQAFGKQVGWWDEPSGWKLYENLALRSSSVGQLPSGHLPFVSRGFSQMPLFTHIASRLK</sequence>
<evidence type="ECO:0000259" key="1">
    <source>
        <dbReference type="PROSITE" id="PS50011"/>
    </source>
</evidence>
<dbReference type="AlphaFoldDB" id="A0A0N8KLR5"/>
<reference evidence="2 3" key="1">
    <citation type="submission" date="2015-09" db="EMBL/GenBank/DDBJ databases">
        <title>Identification and resolution of microdiversity through metagenomic sequencing of parallel consortia.</title>
        <authorList>
            <person name="Nelson W.C."/>
            <person name="Romine M.F."/>
            <person name="Lindemann S.R."/>
        </authorList>
    </citation>
    <scope>NUCLEOTIDE SEQUENCE [LARGE SCALE GENOMIC DNA]</scope>
    <source>
        <strain evidence="2">Ana</strain>
    </source>
</reference>
<dbReference type="Proteomes" id="UP000050465">
    <property type="component" value="Unassembled WGS sequence"/>
</dbReference>
<dbReference type="EMBL" id="LJZR01000089">
    <property type="protein sequence ID" value="KPQ31674.1"/>
    <property type="molecule type" value="Genomic_DNA"/>
</dbReference>
<name>A0A0N8KLR5_9CYAN</name>
<dbReference type="InterPro" id="IPR008629">
    <property type="entry name" value="GUN4-like"/>
</dbReference>
<keyword evidence="2" id="KW-0418">Kinase</keyword>
<protein>
    <submittedName>
        <fullName evidence="2">DNA-binding protein kinase</fullName>
    </submittedName>
</protein>
<dbReference type="InterPro" id="IPR000719">
    <property type="entry name" value="Prot_kinase_dom"/>
</dbReference>